<dbReference type="GO" id="GO:0015379">
    <property type="term" value="F:potassium:chloride symporter activity"/>
    <property type="evidence" value="ECO:0007669"/>
    <property type="project" value="EnsemblFungi"/>
</dbReference>
<feature type="transmembrane region" description="Helical" evidence="8">
    <location>
        <begin position="12"/>
        <end position="32"/>
    </location>
</feature>
<evidence type="ECO:0000313" key="12">
    <source>
        <dbReference type="Proteomes" id="UP000094455"/>
    </source>
</evidence>
<feature type="transmembrane region" description="Helical" evidence="8">
    <location>
        <begin position="159"/>
        <end position="180"/>
    </location>
</feature>
<feature type="transmembrane region" description="Helical" evidence="8">
    <location>
        <begin position="370"/>
        <end position="391"/>
    </location>
</feature>
<keyword evidence="7 8" id="KW-0472">Membrane</keyword>
<reference evidence="11 12" key="1">
    <citation type="journal article" date="2016" name="Proc. Natl. Acad. Sci. U.S.A.">
        <title>Comparative genomics of biotechnologically important yeasts.</title>
        <authorList>
            <person name="Riley R."/>
            <person name="Haridas S."/>
            <person name="Wolfe K.H."/>
            <person name="Lopes M.R."/>
            <person name="Hittinger C.T."/>
            <person name="Goeker M."/>
            <person name="Salamov A.A."/>
            <person name="Wisecaver J.H."/>
            <person name="Long T.M."/>
            <person name="Calvey C.H."/>
            <person name="Aerts A.L."/>
            <person name="Barry K.W."/>
            <person name="Choi C."/>
            <person name="Clum A."/>
            <person name="Coughlan A.Y."/>
            <person name="Deshpande S."/>
            <person name="Douglass A.P."/>
            <person name="Hanson S.J."/>
            <person name="Klenk H.-P."/>
            <person name="LaButti K.M."/>
            <person name="Lapidus A."/>
            <person name="Lindquist E.A."/>
            <person name="Lipzen A.M."/>
            <person name="Meier-Kolthoff J.P."/>
            <person name="Ohm R.A."/>
            <person name="Otillar R.P."/>
            <person name="Pangilinan J.L."/>
            <person name="Peng Y."/>
            <person name="Rokas A."/>
            <person name="Rosa C.A."/>
            <person name="Scheuner C."/>
            <person name="Sibirny A.A."/>
            <person name="Slot J.C."/>
            <person name="Stielow J.B."/>
            <person name="Sun H."/>
            <person name="Kurtzman C.P."/>
            <person name="Blackwell M."/>
            <person name="Grigoriev I.V."/>
            <person name="Jeffries T.W."/>
        </authorList>
    </citation>
    <scope>NUCLEOTIDE SEQUENCE [LARGE SCALE GENOMIC DNA]</scope>
    <source>
        <strain evidence="11 12">NRRL Y-2026</strain>
    </source>
</reference>
<evidence type="ECO:0000256" key="7">
    <source>
        <dbReference type="ARBA" id="ARBA00023136"/>
    </source>
</evidence>
<keyword evidence="6 8" id="KW-1133">Transmembrane helix</keyword>
<dbReference type="Gene3D" id="1.20.1740.10">
    <property type="entry name" value="Amino acid/polyamine transporter I"/>
    <property type="match status" value="1"/>
</dbReference>
<evidence type="ECO:0000259" key="9">
    <source>
        <dbReference type="Pfam" id="PF00324"/>
    </source>
</evidence>
<feature type="transmembrane region" description="Helical" evidence="8">
    <location>
        <begin position="127"/>
        <end position="147"/>
    </location>
</feature>
<protein>
    <recommendedName>
        <fullName evidence="13">Amino acid permease/ SLC12A domain-containing protein</fullName>
    </recommendedName>
</protein>
<dbReference type="InterPro" id="IPR004841">
    <property type="entry name" value="AA-permease/SLC12A_dom"/>
</dbReference>
<dbReference type="AlphaFoldDB" id="A0A1E3NQ96"/>
<dbReference type="GO" id="GO:0006884">
    <property type="term" value="P:cell volume homeostasis"/>
    <property type="evidence" value="ECO:0007669"/>
    <property type="project" value="TreeGrafter"/>
</dbReference>
<feature type="transmembrane region" description="Helical" evidence="8">
    <location>
        <begin position="70"/>
        <end position="91"/>
    </location>
</feature>
<feature type="transmembrane region" description="Helical" evidence="8">
    <location>
        <begin position="295"/>
        <end position="317"/>
    </location>
</feature>
<dbReference type="InterPro" id="IPR004842">
    <property type="entry name" value="SLC12A_fam"/>
</dbReference>
<sequence length="1054" mass="116177">KLGTMNGVTLPTILNVLSILMFLRFGFIIGQMGILGTIFLLLTSYGIDLLTTLSISAIATNGTVKGGGAYYMLSRSLGVEFGGAIGVIFYIGQILNSSMNVAGVIEPILYNFSEDNGVLMQILPTSYWWQFAYCSVFLLLCIIVALIGSSAVSKAGTYLCIILILSTLSIPFSALCVRPFDSDYGEYSGLSWETLKNNLFPHFTKGAAGSQMKGVETFNDLFGIFFPATAGILAGASMSGDLANPSKSIPNGTLNGLLITFSSYLIVIISMGASIPRALLYRDTQILQTINISPFIILAGEMSTSIFSIIVGIVGAAKLLQAIARDEILPGLKIFGNGDKETDDPKEAIILTWIICQLFLFADLNQIATLITMAFLMTFIVTNMSCALLKIGSAPNFRPSFKYFSTKTALAGTFSCFIAMFVVDGFSASIVMATLVLLILVIHFLSPPKSWGDVSQSLIYHQVRKYLLKLRQDNVKYWRPQILLLVDNPRTSWKLISFCNNLKKGGLYVLGHVLITNNFQDNATELSRSKENWAKIRDITKVKAFVQISIAPSFTWGVRNIFLGSGLGGMKPNITIIAFYDLARYRGACSVPKGLRFESLTNQFQKQVKIEINDLPTDRRAKFAPKIKLTEWIQVLEDLSLLNSNVAVAKGFPRLDIPTGESRGDDKRYIDLYPIQMAQRLDTDEGVLTTNFDTCTLILQMGAILHTVPNWKHTHVLRVVVFVEQEKDVAEEHVRLKKLLEILRMQEARIVVICLESASELAIYRYFSKGDAEGLRAETRSRVDELLKEDAWWNDVCRTRRRGDPAPDQVLGRPGAMSLSVPVRRGPRAGARRRLSAVQRSGLGLSFGTMSFQPNRFSSKELSNVFGRSEDLTDTDDVSVSDLDSVHSVASVASVASDASDDDAERLRPLVAHTKSSGSLRRMKRSAFTAERMPNSTIKENAEGNEASIMFEDDAGDSRSGRASRTQGNSEGCFAVRFADMTRRCQFLILNEMMRAQSAAGTDLLFSTLPAPEVGLHRSEVESVDYVVDLELWTERLPATLLLNAKTVTVTSNL</sequence>
<dbReference type="PANTHER" id="PTHR11827:SF72">
    <property type="entry name" value="GH08340P"/>
    <property type="match status" value="1"/>
</dbReference>
<dbReference type="Pfam" id="PF03522">
    <property type="entry name" value="SLC12"/>
    <property type="match status" value="1"/>
</dbReference>
<dbReference type="RefSeq" id="XP_019019364.1">
    <property type="nucleotide sequence ID" value="XM_019162293.1"/>
</dbReference>
<evidence type="ECO:0000313" key="11">
    <source>
        <dbReference type="EMBL" id="ODQ48251.1"/>
    </source>
</evidence>
<comment type="similarity">
    <text evidence="3">Belongs to the SLC12A transporter family.</text>
</comment>
<dbReference type="EMBL" id="KV454002">
    <property type="protein sequence ID" value="ODQ48251.1"/>
    <property type="molecule type" value="Genomic_DNA"/>
</dbReference>
<dbReference type="OrthoDB" id="2020542at2759"/>
<evidence type="ECO:0000256" key="4">
    <source>
        <dbReference type="ARBA" id="ARBA00022448"/>
    </source>
</evidence>
<accession>A0A1E3NQ96</accession>
<feature type="transmembrane region" description="Helical" evidence="8">
    <location>
        <begin position="38"/>
        <end position="58"/>
    </location>
</feature>
<dbReference type="GO" id="GO:0055075">
    <property type="term" value="P:potassium ion homeostasis"/>
    <property type="evidence" value="ECO:0007669"/>
    <property type="project" value="EnsemblFungi"/>
</dbReference>
<dbReference type="GO" id="GO:0005774">
    <property type="term" value="C:vacuolar membrane"/>
    <property type="evidence" value="ECO:0007669"/>
    <property type="project" value="EnsemblFungi"/>
</dbReference>
<dbReference type="Pfam" id="PF00324">
    <property type="entry name" value="AA_permease"/>
    <property type="match status" value="1"/>
</dbReference>
<dbReference type="Proteomes" id="UP000094455">
    <property type="component" value="Unassembled WGS sequence"/>
</dbReference>
<name>A0A1E3NQ96_9ASCO</name>
<evidence type="ECO:0000256" key="8">
    <source>
        <dbReference type="SAM" id="Phobius"/>
    </source>
</evidence>
<dbReference type="GO" id="GO:1990816">
    <property type="term" value="C:vacuole-mitochondrion membrane contact site"/>
    <property type="evidence" value="ECO:0007669"/>
    <property type="project" value="EnsemblFungi"/>
</dbReference>
<feature type="domain" description="SLC12A transporter C-terminal" evidence="10">
    <location>
        <begin position="495"/>
        <end position="579"/>
    </location>
</feature>
<keyword evidence="5 8" id="KW-0812">Transmembrane</keyword>
<keyword evidence="4" id="KW-0813">Transport</keyword>
<evidence type="ECO:0000256" key="1">
    <source>
        <dbReference type="ARBA" id="ARBA00004141"/>
    </source>
</evidence>
<feature type="transmembrane region" description="Helical" evidence="8">
    <location>
        <begin position="254"/>
        <end position="275"/>
    </location>
</feature>
<evidence type="ECO:0000256" key="5">
    <source>
        <dbReference type="ARBA" id="ARBA00022692"/>
    </source>
</evidence>
<proteinExistence type="inferred from homology"/>
<comment type="subcellular location">
    <subcellularLocation>
        <location evidence="1">Membrane</location>
        <topology evidence="1">Multi-pass membrane protein</topology>
    </subcellularLocation>
</comment>
<evidence type="ECO:0008006" key="13">
    <source>
        <dbReference type="Google" id="ProtNLM"/>
    </source>
</evidence>
<dbReference type="GeneID" id="30178980"/>
<comment type="similarity">
    <text evidence="2">Belongs to the amino acid-polyamine-organocation (APC) superfamily. YAT (TC 2.A.3.10) family.</text>
</comment>
<dbReference type="FunFam" id="1.20.1740.10:FF:000013">
    <property type="entry name" value="Solute carrier family 12 member"/>
    <property type="match status" value="1"/>
</dbReference>
<evidence type="ECO:0000256" key="2">
    <source>
        <dbReference type="ARBA" id="ARBA00006983"/>
    </source>
</evidence>
<evidence type="ECO:0000256" key="3">
    <source>
        <dbReference type="ARBA" id="ARBA00010593"/>
    </source>
</evidence>
<gene>
    <name evidence="11" type="ORF">PICMEDRAFT_23059</name>
</gene>
<feature type="transmembrane region" description="Helical" evidence="8">
    <location>
        <begin position="428"/>
        <end position="446"/>
    </location>
</feature>
<dbReference type="PANTHER" id="PTHR11827">
    <property type="entry name" value="SOLUTE CARRIER FAMILY 12, CATION COTRANSPORTERS"/>
    <property type="match status" value="1"/>
</dbReference>
<evidence type="ECO:0000259" key="10">
    <source>
        <dbReference type="Pfam" id="PF03522"/>
    </source>
</evidence>
<feature type="non-terminal residue" evidence="11">
    <location>
        <position position="1"/>
    </location>
</feature>
<evidence type="ECO:0000256" key="6">
    <source>
        <dbReference type="ARBA" id="ARBA00022989"/>
    </source>
</evidence>
<dbReference type="GO" id="GO:0055064">
    <property type="term" value="P:chloride ion homeostasis"/>
    <property type="evidence" value="ECO:0007669"/>
    <property type="project" value="TreeGrafter"/>
</dbReference>
<dbReference type="STRING" id="763406.A0A1E3NQ96"/>
<feature type="non-terminal residue" evidence="11">
    <location>
        <position position="1054"/>
    </location>
</feature>
<feature type="domain" description="Amino acid permease/ SLC12A" evidence="9">
    <location>
        <begin position="7"/>
        <end position="482"/>
    </location>
</feature>
<keyword evidence="12" id="KW-1185">Reference proteome</keyword>
<organism evidence="11 12">
    <name type="scientific">Pichia membranifaciens NRRL Y-2026</name>
    <dbReference type="NCBI Taxonomy" id="763406"/>
    <lineage>
        <taxon>Eukaryota</taxon>
        <taxon>Fungi</taxon>
        <taxon>Dikarya</taxon>
        <taxon>Ascomycota</taxon>
        <taxon>Saccharomycotina</taxon>
        <taxon>Pichiomycetes</taxon>
        <taxon>Pichiales</taxon>
        <taxon>Pichiaceae</taxon>
        <taxon>Pichia</taxon>
    </lineage>
</organism>
<dbReference type="GO" id="GO:0034486">
    <property type="term" value="P:vacuolar transmembrane transport"/>
    <property type="evidence" value="ECO:0007669"/>
    <property type="project" value="EnsemblFungi"/>
</dbReference>
<dbReference type="InterPro" id="IPR018491">
    <property type="entry name" value="SLC12_C"/>
</dbReference>